<protein>
    <recommendedName>
        <fullName evidence="2">Laminin G domain-containing protein</fullName>
    </recommendedName>
</protein>
<name>Q4UAD0_THEAN</name>
<dbReference type="PROSITE" id="PS50025">
    <property type="entry name" value="LAM_G_DOMAIN"/>
    <property type="match status" value="1"/>
</dbReference>
<organism evidence="3 4">
    <name type="scientific">Theileria annulata</name>
    <dbReference type="NCBI Taxonomy" id="5874"/>
    <lineage>
        <taxon>Eukaryota</taxon>
        <taxon>Sar</taxon>
        <taxon>Alveolata</taxon>
        <taxon>Apicomplexa</taxon>
        <taxon>Aconoidasida</taxon>
        <taxon>Piroplasmida</taxon>
        <taxon>Theileriidae</taxon>
        <taxon>Theileria</taxon>
    </lineage>
</organism>
<dbReference type="EMBL" id="CR940353">
    <property type="protein sequence ID" value="CAI76221.1"/>
    <property type="molecule type" value="Genomic_DNA"/>
</dbReference>
<gene>
    <name evidence="3" type="ORF">TA09385</name>
</gene>
<reference evidence="3 4" key="1">
    <citation type="journal article" date="2005" name="Science">
        <title>Genome of the host-cell transforming parasite Theileria annulata compared with T. parva.</title>
        <authorList>
            <person name="Pain A."/>
            <person name="Renauld H."/>
            <person name="Berriman M."/>
            <person name="Murphy L."/>
            <person name="Yeats C.A."/>
            <person name="Weir W."/>
            <person name="Kerhornou A."/>
            <person name="Aslett M."/>
            <person name="Bishop R."/>
            <person name="Bouchier C."/>
            <person name="Cochet M."/>
            <person name="Coulson R.M.R."/>
            <person name="Cronin A."/>
            <person name="de Villiers E.P."/>
            <person name="Fraser A."/>
            <person name="Fosker N."/>
            <person name="Gardner M."/>
            <person name="Goble A."/>
            <person name="Griffiths-Jones S."/>
            <person name="Harris D.E."/>
            <person name="Katzer F."/>
            <person name="Larke N."/>
            <person name="Lord A."/>
            <person name="Maser P."/>
            <person name="McKellar S."/>
            <person name="Mooney P."/>
            <person name="Morton F."/>
            <person name="Nene V."/>
            <person name="O'Neil S."/>
            <person name="Price C."/>
            <person name="Quail M.A."/>
            <person name="Rabbinowitsch E."/>
            <person name="Rawlings N.D."/>
            <person name="Rutter S."/>
            <person name="Saunders D."/>
            <person name="Seeger K."/>
            <person name="Shah T."/>
            <person name="Squares R."/>
            <person name="Squares S."/>
            <person name="Tivey A."/>
            <person name="Walker A.R."/>
            <person name="Woodward J."/>
            <person name="Dobbelaere D.A.E."/>
            <person name="Langsley G."/>
            <person name="Rajandream M.A."/>
            <person name="McKeever D."/>
            <person name="Shiels B."/>
            <person name="Tait A."/>
            <person name="Barrell B.G."/>
            <person name="Hall N."/>
        </authorList>
    </citation>
    <scope>NUCLEOTIDE SEQUENCE [LARGE SCALE GENOMIC DNA]</scope>
    <source>
        <strain evidence="4">Ankara</strain>
    </source>
</reference>
<keyword evidence="4" id="KW-1185">Reference proteome</keyword>
<dbReference type="InParanoid" id="Q4UAD0"/>
<accession>Q4UAD0</accession>
<feature type="compositionally biased region" description="Polar residues" evidence="1">
    <location>
        <begin position="1"/>
        <end position="20"/>
    </location>
</feature>
<dbReference type="KEGG" id="tan:TA09385"/>
<dbReference type="Pfam" id="PF26058">
    <property type="entry name" value="DUF8019"/>
    <property type="match status" value="1"/>
</dbReference>
<dbReference type="GeneID" id="3863289"/>
<dbReference type="Proteomes" id="UP000001950">
    <property type="component" value="Chromosome 4"/>
</dbReference>
<evidence type="ECO:0000256" key="1">
    <source>
        <dbReference type="SAM" id="MobiDB-lite"/>
    </source>
</evidence>
<feature type="region of interest" description="Disordered" evidence="1">
    <location>
        <begin position="1"/>
        <end position="28"/>
    </location>
</feature>
<evidence type="ECO:0000259" key="2">
    <source>
        <dbReference type="PROSITE" id="PS50025"/>
    </source>
</evidence>
<dbReference type="PANTHER" id="PTHR42535">
    <property type="entry name" value="OOKINETE PROTEIN, PUTATIVE-RELATED"/>
    <property type="match status" value="1"/>
</dbReference>
<dbReference type="SUPFAM" id="SSF49899">
    <property type="entry name" value="Concanavalin A-like lectins/glucanases"/>
    <property type="match status" value="1"/>
</dbReference>
<dbReference type="AlphaFoldDB" id="Q4UAD0"/>
<dbReference type="InterPro" id="IPR001791">
    <property type="entry name" value="Laminin_G"/>
</dbReference>
<dbReference type="eggNOG" id="ENOG502S3BA">
    <property type="taxonomic scope" value="Eukaryota"/>
</dbReference>
<dbReference type="Gene3D" id="2.60.120.200">
    <property type="match status" value="1"/>
</dbReference>
<dbReference type="PANTHER" id="PTHR42535:SF2">
    <property type="entry name" value="CHROMOSOME UNDETERMINED SCAFFOLD_146, WHOLE GENOME SHOTGUN SEQUENCE"/>
    <property type="match status" value="1"/>
</dbReference>
<dbReference type="OrthoDB" id="360427at2759"/>
<proteinExistence type="predicted"/>
<evidence type="ECO:0000313" key="3">
    <source>
        <dbReference type="EMBL" id="CAI76221.1"/>
    </source>
</evidence>
<evidence type="ECO:0000313" key="4">
    <source>
        <dbReference type="Proteomes" id="UP000001950"/>
    </source>
</evidence>
<dbReference type="Pfam" id="PF13385">
    <property type="entry name" value="Laminin_G_3"/>
    <property type="match status" value="1"/>
</dbReference>
<sequence length="276" mass="30508">MGMECTNTKSTITEENSTRNPAPKGYKTDLINEASPEISINPLSGTIKISISLQGNKTIELTSNSKLQHHHWYHITLVRDKYDILLYINGILDMKYITKGNFFNIYKYLVITRTNKLPLYIGGAPFNNCDFPFLLDELSIFSHAIGMDEIQAEASFSLGGIESSYITIGCTNCTKEEGMISCPDGYHLCNKFELYTGLFFRYGVRSTANRGYKVARKLSLNINDIMASASAEPSNANTVTVENSTIILAAPKGADGPLGTRFESKYLNTAPGPLII</sequence>
<dbReference type="InterPro" id="IPR013320">
    <property type="entry name" value="ConA-like_dom_sf"/>
</dbReference>
<dbReference type="RefSeq" id="XP_952846.1">
    <property type="nucleotide sequence ID" value="XM_947753.1"/>
</dbReference>
<dbReference type="InterPro" id="IPR058332">
    <property type="entry name" value="DUF8019"/>
</dbReference>
<dbReference type="VEuPathDB" id="PiroplasmaDB:TA09385"/>
<feature type="domain" description="Laminin G" evidence="2">
    <location>
        <begin position="1"/>
        <end position="170"/>
    </location>
</feature>